<evidence type="ECO:0000256" key="2">
    <source>
        <dbReference type="ARBA" id="ARBA00022448"/>
    </source>
</evidence>
<feature type="transmembrane region" description="Helical" evidence="7">
    <location>
        <begin position="95"/>
        <end position="119"/>
    </location>
</feature>
<keyword evidence="6 7" id="KW-0472">Membrane</keyword>
<sequence length="319" mass="35991">MATNIERSAAISSAKTKHSRSLWSQLWKYRALYLISIPGIVYFLIFRYIPLFGSVIAFQNYNIFKGITGSPWVGFANFEKMFNYHDFSRILTNNIVLALYDIIFVFPAAIILALLLNELRIVLYKRIVQTIVYMPHFLSWVVISGIAVSVFSPETGLVNSVIAKLGFEPIYFLGDNNLIRPFLVGAGMWRDVGYSTIIYLAAMASISPDLYEAAQIDGANRFKQTLTITLPALMPTITILFLLQIGQILDFGFERVWVFLNSLNSGNGEILDTFIYRVGILDMQYSYTTAIGLFKSVVGLILLWLCNTLSKKTTGESLF</sequence>
<comment type="caution">
    <text evidence="9">The sequence shown here is derived from an EMBL/GenBank/DDBJ whole genome shotgun (WGS) entry which is preliminary data.</text>
</comment>
<dbReference type="AlphaFoldDB" id="A0A919YPU6"/>
<keyword evidence="5 7" id="KW-1133">Transmembrane helix</keyword>
<evidence type="ECO:0000256" key="3">
    <source>
        <dbReference type="ARBA" id="ARBA00022475"/>
    </source>
</evidence>
<dbReference type="Gene3D" id="1.10.3720.10">
    <property type="entry name" value="MetI-like"/>
    <property type="match status" value="1"/>
</dbReference>
<evidence type="ECO:0000256" key="5">
    <source>
        <dbReference type="ARBA" id="ARBA00022989"/>
    </source>
</evidence>
<feature type="transmembrane region" description="Helical" evidence="7">
    <location>
        <begin position="192"/>
        <end position="211"/>
    </location>
</feature>
<organism evidence="9 10">
    <name type="scientific">Paenibacillus montaniterrae</name>
    <dbReference type="NCBI Taxonomy" id="429341"/>
    <lineage>
        <taxon>Bacteria</taxon>
        <taxon>Bacillati</taxon>
        <taxon>Bacillota</taxon>
        <taxon>Bacilli</taxon>
        <taxon>Bacillales</taxon>
        <taxon>Paenibacillaceae</taxon>
        <taxon>Paenibacillus</taxon>
    </lineage>
</organism>
<feature type="transmembrane region" description="Helical" evidence="7">
    <location>
        <begin position="232"/>
        <end position="253"/>
    </location>
</feature>
<comment type="subcellular location">
    <subcellularLocation>
        <location evidence="1 7">Cell membrane</location>
        <topology evidence="1 7">Multi-pass membrane protein</topology>
    </subcellularLocation>
</comment>
<feature type="transmembrane region" description="Helical" evidence="7">
    <location>
        <begin position="131"/>
        <end position="151"/>
    </location>
</feature>
<evidence type="ECO:0000256" key="6">
    <source>
        <dbReference type="ARBA" id="ARBA00023136"/>
    </source>
</evidence>
<dbReference type="InterPro" id="IPR035906">
    <property type="entry name" value="MetI-like_sf"/>
</dbReference>
<feature type="transmembrane region" description="Helical" evidence="7">
    <location>
        <begin position="285"/>
        <end position="305"/>
    </location>
</feature>
<dbReference type="EMBL" id="BOSE01000002">
    <property type="protein sequence ID" value="GIP16079.1"/>
    <property type="molecule type" value="Genomic_DNA"/>
</dbReference>
<keyword evidence="3" id="KW-1003">Cell membrane</keyword>
<evidence type="ECO:0000313" key="10">
    <source>
        <dbReference type="Proteomes" id="UP000683139"/>
    </source>
</evidence>
<dbReference type="Proteomes" id="UP000683139">
    <property type="component" value="Unassembled WGS sequence"/>
</dbReference>
<comment type="similarity">
    <text evidence="7">Belongs to the binding-protein-dependent transport system permease family.</text>
</comment>
<dbReference type="PANTHER" id="PTHR43227:SF11">
    <property type="entry name" value="BLL4140 PROTEIN"/>
    <property type="match status" value="1"/>
</dbReference>
<reference evidence="9" key="1">
    <citation type="submission" date="2021-03" db="EMBL/GenBank/DDBJ databases">
        <title>Antimicrobial resistance genes in bacteria isolated from Japanese honey, and their potential for conferring macrolide and lincosamide resistance in the American foulbrood pathogen Paenibacillus larvae.</title>
        <authorList>
            <person name="Okamoto M."/>
            <person name="Kumagai M."/>
            <person name="Kanamori H."/>
            <person name="Takamatsu D."/>
        </authorList>
    </citation>
    <scope>NUCLEOTIDE SEQUENCE</scope>
    <source>
        <strain evidence="9">J40TS1</strain>
    </source>
</reference>
<dbReference type="PROSITE" id="PS50928">
    <property type="entry name" value="ABC_TM1"/>
    <property type="match status" value="1"/>
</dbReference>
<evidence type="ECO:0000259" key="8">
    <source>
        <dbReference type="PROSITE" id="PS50928"/>
    </source>
</evidence>
<dbReference type="Pfam" id="PF00528">
    <property type="entry name" value="BPD_transp_1"/>
    <property type="match status" value="1"/>
</dbReference>
<evidence type="ECO:0000256" key="1">
    <source>
        <dbReference type="ARBA" id="ARBA00004651"/>
    </source>
</evidence>
<keyword evidence="4 7" id="KW-0812">Transmembrane</keyword>
<dbReference type="GO" id="GO:0055085">
    <property type="term" value="P:transmembrane transport"/>
    <property type="evidence" value="ECO:0007669"/>
    <property type="project" value="InterPro"/>
</dbReference>
<feature type="domain" description="ABC transmembrane type-1" evidence="8">
    <location>
        <begin position="91"/>
        <end position="306"/>
    </location>
</feature>
<dbReference type="SUPFAM" id="SSF161098">
    <property type="entry name" value="MetI-like"/>
    <property type="match status" value="1"/>
</dbReference>
<proteinExistence type="inferred from homology"/>
<dbReference type="GO" id="GO:0005886">
    <property type="term" value="C:plasma membrane"/>
    <property type="evidence" value="ECO:0007669"/>
    <property type="project" value="UniProtKB-SubCell"/>
</dbReference>
<keyword evidence="10" id="KW-1185">Reference proteome</keyword>
<dbReference type="RefSeq" id="WP_213514319.1">
    <property type="nucleotide sequence ID" value="NZ_BOSE01000002.1"/>
</dbReference>
<feature type="transmembrane region" description="Helical" evidence="7">
    <location>
        <begin position="31"/>
        <end position="49"/>
    </location>
</feature>
<dbReference type="InterPro" id="IPR050809">
    <property type="entry name" value="UgpAE/MalFG_permease"/>
</dbReference>
<name>A0A919YPU6_9BACL</name>
<accession>A0A919YPU6</accession>
<gene>
    <name evidence="9" type="ORF">J40TS1_17210</name>
</gene>
<dbReference type="InterPro" id="IPR000515">
    <property type="entry name" value="MetI-like"/>
</dbReference>
<keyword evidence="2 7" id="KW-0813">Transport</keyword>
<evidence type="ECO:0000256" key="7">
    <source>
        <dbReference type="RuleBase" id="RU363032"/>
    </source>
</evidence>
<protein>
    <submittedName>
        <fullName evidence="9">Protein lplB</fullName>
    </submittedName>
</protein>
<evidence type="ECO:0000256" key="4">
    <source>
        <dbReference type="ARBA" id="ARBA00022692"/>
    </source>
</evidence>
<dbReference type="PANTHER" id="PTHR43227">
    <property type="entry name" value="BLL4140 PROTEIN"/>
    <property type="match status" value="1"/>
</dbReference>
<dbReference type="CDD" id="cd06261">
    <property type="entry name" value="TM_PBP2"/>
    <property type="match status" value="1"/>
</dbReference>
<evidence type="ECO:0000313" key="9">
    <source>
        <dbReference type="EMBL" id="GIP16079.1"/>
    </source>
</evidence>